<sequence length="108" mass="11873">QQCQLCCVPSGVSFLQALSSAELLSGVTGLELCSIQGTAWPRNRMDEAILFQEEKRFLAVWMRTVPCCLLSSPENRAVRPGERVSEGHCLLWAERKLLSDSSGVSCSL</sequence>
<feature type="non-terminal residue" evidence="1">
    <location>
        <position position="1"/>
    </location>
</feature>
<gene>
    <name evidence="1" type="ORF">CIB84_006446</name>
</gene>
<comment type="caution">
    <text evidence="1">The sequence shown here is derived from an EMBL/GenBank/DDBJ whole genome shotgun (WGS) entry which is preliminary data.</text>
</comment>
<organism evidence="1 2">
    <name type="scientific">Bambusicola thoracicus</name>
    <name type="common">Chinese bamboo-partridge</name>
    <name type="synonym">Perdix thoracica</name>
    <dbReference type="NCBI Taxonomy" id="9083"/>
    <lineage>
        <taxon>Eukaryota</taxon>
        <taxon>Metazoa</taxon>
        <taxon>Chordata</taxon>
        <taxon>Craniata</taxon>
        <taxon>Vertebrata</taxon>
        <taxon>Euteleostomi</taxon>
        <taxon>Archelosauria</taxon>
        <taxon>Archosauria</taxon>
        <taxon>Dinosauria</taxon>
        <taxon>Saurischia</taxon>
        <taxon>Theropoda</taxon>
        <taxon>Coelurosauria</taxon>
        <taxon>Aves</taxon>
        <taxon>Neognathae</taxon>
        <taxon>Galloanserae</taxon>
        <taxon>Galliformes</taxon>
        <taxon>Phasianidae</taxon>
        <taxon>Perdicinae</taxon>
        <taxon>Bambusicola</taxon>
    </lineage>
</organism>
<name>A0A2P4T0B6_BAMTH</name>
<dbReference type="Proteomes" id="UP000237246">
    <property type="component" value="Unassembled WGS sequence"/>
</dbReference>
<dbReference type="EMBL" id="PPHD01014009">
    <property type="protein sequence ID" value="POI29804.1"/>
    <property type="molecule type" value="Genomic_DNA"/>
</dbReference>
<accession>A0A2P4T0B6</accession>
<proteinExistence type="predicted"/>
<protein>
    <submittedName>
        <fullName evidence="1">Uncharacterized protein</fullName>
    </submittedName>
</protein>
<reference evidence="1 2" key="1">
    <citation type="submission" date="2018-01" db="EMBL/GenBank/DDBJ databases">
        <title>Comparison of the Chinese Bamboo Partridge and Red Junglefowl genome sequences highlights the importance of demography in genome evolution.</title>
        <authorList>
            <person name="Tiley G.P."/>
            <person name="Kimball R.T."/>
            <person name="Braun E.L."/>
            <person name="Burleigh J.G."/>
        </authorList>
    </citation>
    <scope>NUCLEOTIDE SEQUENCE [LARGE SCALE GENOMIC DNA]</scope>
    <source>
        <strain evidence="1">RTK389</strain>
        <tissue evidence="1">Blood</tissue>
    </source>
</reference>
<evidence type="ECO:0000313" key="1">
    <source>
        <dbReference type="EMBL" id="POI29804.1"/>
    </source>
</evidence>
<evidence type="ECO:0000313" key="2">
    <source>
        <dbReference type="Proteomes" id="UP000237246"/>
    </source>
</evidence>
<keyword evidence="2" id="KW-1185">Reference proteome</keyword>
<dbReference type="AlphaFoldDB" id="A0A2P4T0B6"/>